<dbReference type="Proteomes" id="UP000887578">
    <property type="component" value="Unplaced"/>
</dbReference>
<dbReference type="AlphaFoldDB" id="A0A914PT25"/>
<name>A0A914PT25_9BILA</name>
<proteinExistence type="predicted"/>
<protein>
    <submittedName>
        <fullName evidence="2">Uncharacterized protein</fullName>
    </submittedName>
</protein>
<keyword evidence="1" id="KW-1185">Reference proteome</keyword>
<dbReference type="WBParaSite" id="PDA_v2.g19364.t1">
    <property type="protein sequence ID" value="PDA_v2.g19364.t1"/>
    <property type="gene ID" value="PDA_v2.g19364"/>
</dbReference>
<organism evidence="1 2">
    <name type="scientific">Panagrolaimus davidi</name>
    <dbReference type="NCBI Taxonomy" id="227884"/>
    <lineage>
        <taxon>Eukaryota</taxon>
        <taxon>Metazoa</taxon>
        <taxon>Ecdysozoa</taxon>
        <taxon>Nematoda</taxon>
        <taxon>Chromadorea</taxon>
        <taxon>Rhabditida</taxon>
        <taxon>Tylenchina</taxon>
        <taxon>Panagrolaimomorpha</taxon>
        <taxon>Panagrolaimoidea</taxon>
        <taxon>Panagrolaimidae</taxon>
        <taxon>Panagrolaimus</taxon>
    </lineage>
</organism>
<evidence type="ECO:0000313" key="1">
    <source>
        <dbReference type="Proteomes" id="UP000887578"/>
    </source>
</evidence>
<accession>A0A914PT25</accession>
<evidence type="ECO:0000313" key="2">
    <source>
        <dbReference type="WBParaSite" id="PDA_v2.g19364.t1"/>
    </source>
</evidence>
<reference evidence="2" key="1">
    <citation type="submission" date="2022-11" db="UniProtKB">
        <authorList>
            <consortium name="WormBaseParasite"/>
        </authorList>
    </citation>
    <scope>IDENTIFICATION</scope>
</reference>
<sequence>MKQHDPDSQVTLPQPLNLFTSKNINVAFQNSHVNEYSPLNPTGTVPIRFSINSGSTYLDLSQCYLQTTFQLKKKEVTKVDGKDVTKFVNVTDTDKVSPINAFGATALKNVKVSFNGRQIYNSNDLYAYNAYFRSRLGIDCSRNIDDLELAGYSEDDIKSQISGVGFESRRDKFIDKNIFHTIAHLDVDFFKQKKFLLNEITVDIEITPNDMDFNLISQDKTLYSFGITDYRLYVKQYHILPQLDEQIQMSLKTGNLAKYPYTRNLLNTHYISSGRYDYKATLFNDFIPKRVFVALVDTKAFNGTLATSPFEFKQFNIQDIHISANSKLMPTYPCELSRNEFARCFKDLVDTTENSGLTFEEYLNHTCVYAFDFQSYPTKIATEIQQIGTTALSIKFSKAVPANGIQALIFAEFDSLMAFDYGRNITTALPV</sequence>